<evidence type="ECO:0000256" key="3">
    <source>
        <dbReference type="ARBA" id="ARBA00022475"/>
    </source>
</evidence>
<evidence type="ECO:0000256" key="4">
    <source>
        <dbReference type="ARBA" id="ARBA00022692"/>
    </source>
</evidence>
<dbReference type="AlphaFoldDB" id="A0A5P2HGU7"/>
<evidence type="ECO:0000313" key="10">
    <source>
        <dbReference type="EMBL" id="QET06379.1"/>
    </source>
</evidence>
<evidence type="ECO:0000256" key="1">
    <source>
        <dbReference type="ARBA" id="ARBA00004651"/>
    </source>
</evidence>
<evidence type="ECO:0000256" key="7">
    <source>
        <dbReference type="ARBA" id="ARBA00023136"/>
    </source>
</evidence>
<feature type="transmembrane region" description="Helical" evidence="9">
    <location>
        <begin position="12"/>
        <end position="29"/>
    </location>
</feature>
<name>A0A5P2HGU7_9BURK</name>
<feature type="transmembrane region" description="Helical" evidence="9">
    <location>
        <begin position="252"/>
        <end position="274"/>
    </location>
</feature>
<keyword evidence="6 9" id="KW-1133">Transmembrane helix</keyword>
<keyword evidence="5" id="KW-0029">Amino-acid transport</keyword>
<dbReference type="RefSeq" id="WP_150377097.1">
    <property type="nucleotide sequence ID" value="NZ_CP044067.1"/>
</dbReference>
<evidence type="ECO:0000256" key="9">
    <source>
        <dbReference type="SAM" id="Phobius"/>
    </source>
</evidence>
<comment type="similarity">
    <text evidence="8">Belongs to the binding-protein-dependent transport system permease family. LivHM subfamily.</text>
</comment>
<evidence type="ECO:0000256" key="8">
    <source>
        <dbReference type="ARBA" id="ARBA00037998"/>
    </source>
</evidence>
<sequence length="288" mass="30172">MHELLHQISTGIVNGCIYAMLALALVVVYRSTHHVNFAQGEMAMFSTYIAAILIGADVPYPLAFLACVLFAFASGALVERVVMRPLHHAPVLSVVTVFVALYVIVQSAAGLVFGYETRSFPSPFEALGTDGLLSGHEVGILLTTVAVLGAMTAFFRYTRLGLAMRAVAVQPLSSQLVGIRVSRLLMLSWGIAGAVGAVAGMLAAPIVFLDPHMMSGIMIYAFAAAIVGGIDSPVGAVVGGILLGIFENLAGAYLVGTELKLTLALVAMIAVLIVKPQGLFGSRSAQRL</sequence>
<evidence type="ECO:0000256" key="5">
    <source>
        <dbReference type="ARBA" id="ARBA00022970"/>
    </source>
</evidence>
<feature type="transmembrane region" description="Helical" evidence="9">
    <location>
        <begin position="60"/>
        <end position="78"/>
    </location>
</feature>
<dbReference type="InterPro" id="IPR052157">
    <property type="entry name" value="BCAA_transport_permease"/>
</dbReference>
<dbReference type="Pfam" id="PF02653">
    <property type="entry name" value="BPD_transp_2"/>
    <property type="match status" value="1"/>
</dbReference>
<protein>
    <submittedName>
        <fullName evidence="10">Branched-chain amino acid ABC transporter permease</fullName>
    </submittedName>
</protein>
<keyword evidence="2" id="KW-0813">Transport</keyword>
<feature type="transmembrane region" description="Helical" evidence="9">
    <location>
        <begin position="187"/>
        <end position="208"/>
    </location>
</feature>
<accession>A0A5P2HGU7</accession>
<comment type="subcellular location">
    <subcellularLocation>
        <location evidence="1">Cell membrane</location>
        <topology evidence="1">Multi-pass membrane protein</topology>
    </subcellularLocation>
</comment>
<dbReference type="EMBL" id="CP044067">
    <property type="protein sequence ID" value="QET06379.1"/>
    <property type="molecule type" value="Genomic_DNA"/>
</dbReference>
<evidence type="ECO:0000256" key="6">
    <source>
        <dbReference type="ARBA" id="ARBA00022989"/>
    </source>
</evidence>
<evidence type="ECO:0000313" key="11">
    <source>
        <dbReference type="Proteomes" id="UP000322822"/>
    </source>
</evidence>
<dbReference type="Proteomes" id="UP000322822">
    <property type="component" value="Chromosome 2"/>
</dbReference>
<evidence type="ECO:0000256" key="2">
    <source>
        <dbReference type="ARBA" id="ARBA00022448"/>
    </source>
</evidence>
<keyword evidence="7 9" id="KW-0472">Membrane</keyword>
<gene>
    <name evidence="10" type="ORF">FOB72_31320</name>
</gene>
<dbReference type="PANTHER" id="PTHR11795">
    <property type="entry name" value="BRANCHED-CHAIN AMINO ACID TRANSPORT SYSTEM PERMEASE PROTEIN LIVH"/>
    <property type="match status" value="1"/>
</dbReference>
<feature type="transmembrane region" description="Helical" evidence="9">
    <location>
        <begin position="220"/>
        <end position="246"/>
    </location>
</feature>
<feature type="transmembrane region" description="Helical" evidence="9">
    <location>
        <begin position="135"/>
        <end position="155"/>
    </location>
</feature>
<dbReference type="PANTHER" id="PTHR11795:SF451">
    <property type="entry name" value="ABC TRANSPORTER PERMEASE PROTEIN"/>
    <property type="match status" value="1"/>
</dbReference>
<feature type="transmembrane region" description="Helical" evidence="9">
    <location>
        <begin position="90"/>
        <end position="115"/>
    </location>
</feature>
<keyword evidence="4 9" id="KW-0812">Transmembrane</keyword>
<proteinExistence type="inferred from homology"/>
<dbReference type="GO" id="GO:0005886">
    <property type="term" value="C:plasma membrane"/>
    <property type="evidence" value="ECO:0007669"/>
    <property type="project" value="UniProtKB-SubCell"/>
</dbReference>
<dbReference type="GO" id="GO:0022857">
    <property type="term" value="F:transmembrane transporter activity"/>
    <property type="evidence" value="ECO:0007669"/>
    <property type="project" value="InterPro"/>
</dbReference>
<dbReference type="InterPro" id="IPR001851">
    <property type="entry name" value="ABC_transp_permease"/>
</dbReference>
<keyword evidence="3" id="KW-1003">Cell membrane</keyword>
<dbReference type="GO" id="GO:0006865">
    <property type="term" value="P:amino acid transport"/>
    <property type="evidence" value="ECO:0007669"/>
    <property type="project" value="UniProtKB-KW"/>
</dbReference>
<organism evidence="10 11">
    <name type="scientific">Cupriavidus pauculus</name>
    <dbReference type="NCBI Taxonomy" id="82633"/>
    <lineage>
        <taxon>Bacteria</taxon>
        <taxon>Pseudomonadati</taxon>
        <taxon>Pseudomonadota</taxon>
        <taxon>Betaproteobacteria</taxon>
        <taxon>Burkholderiales</taxon>
        <taxon>Burkholderiaceae</taxon>
        <taxon>Cupriavidus</taxon>
    </lineage>
</organism>
<dbReference type="OrthoDB" id="25113at2"/>
<reference evidence="10 11" key="1">
    <citation type="submission" date="2019-09" db="EMBL/GenBank/DDBJ databases">
        <title>FDA dAtabase for Regulatory Grade micrObial Sequences (FDA-ARGOS): Supporting development and validation of Infectious Disease Dx tests.</title>
        <authorList>
            <person name="Sciortino C."/>
            <person name="Tallon L."/>
            <person name="Sadzewicz L."/>
            <person name="Vavikolanu K."/>
            <person name="Mehta A."/>
            <person name="Aluvathingal J."/>
            <person name="Nadendla S."/>
            <person name="Nandy P."/>
            <person name="Geyer C."/>
            <person name="Yan Y."/>
            <person name="Sichtig H."/>
        </authorList>
    </citation>
    <scope>NUCLEOTIDE SEQUENCE [LARGE SCALE GENOMIC DNA]</scope>
    <source>
        <strain evidence="10 11">FDAARGOS_664</strain>
    </source>
</reference>
<dbReference type="CDD" id="cd06582">
    <property type="entry name" value="TM_PBP1_LivH_like"/>
    <property type="match status" value="1"/>
</dbReference>